<evidence type="ECO:0000256" key="2">
    <source>
        <dbReference type="ARBA" id="ARBA00004889"/>
    </source>
</evidence>
<keyword evidence="9" id="KW-0460">Magnesium</keyword>
<sequence>MKDWQHQFIEFALNKKIIKFGNFTLKSGRKSPYFFNIGLLSNGKDLATLGYFYAQALIDSKIEFDVLFGLAYKGIPIVTATAIILAENYNIKIPYCFNRKEIKDHGEGGLLVGSKLYGRIVIMDDVITTGTTIYESLKIIDVHKANLSGILISLDRQENRLNKNYAIKEIEDNCKCKIIAIITLSNLIDYLKKKPNMSNKLKYIYSYQDTYSL</sequence>
<dbReference type="EMBL" id="PDKR01000005">
    <property type="protein sequence ID" value="PPI88373.1"/>
    <property type="molecule type" value="Genomic_DNA"/>
</dbReference>
<dbReference type="InterPro" id="IPR023031">
    <property type="entry name" value="OPRT"/>
</dbReference>
<comment type="similarity">
    <text evidence="3 9">Belongs to the purine/pyrimidine phosphoribosyltransferase family. PyrE subfamily.</text>
</comment>
<dbReference type="PANTHER" id="PTHR46683:SF1">
    <property type="entry name" value="OROTATE PHOSPHORIBOSYLTRANSFERASE 1-RELATED"/>
    <property type="match status" value="1"/>
</dbReference>
<comment type="caution">
    <text evidence="11">The sequence shown here is derived from an EMBL/GenBank/DDBJ whole genome shotgun (WGS) entry which is preliminary data.</text>
</comment>
<feature type="binding site" evidence="9">
    <location>
        <position position="103"/>
    </location>
    <ligand>
        <name>5-phospho-alpha-D-ribose 1-diphosphate</name>
        <dbReference type="ChEBI" id="CHEBI:58017"/>
        <note>ligand shared between dimeric partners</note>
    </ligand>
</feature>
<protein>
    <recommendedName>
        <fullName evidence="5 9">Orotate phosphoribosyltransferase</fullName>
        <shortName evidence="9">OPRT</shortName>
        <shortName evidence="9">OPRTase</shortName>
        <ecNumber evidence="5 9">2.4.2.10</ecNumber>
    </recommendedName>
</protein>
<evidence type="ECO:0000256" key="6">
    <source>
        <dbReference type="ARBA" id="ARBA00022676"/>
    </source>
</evidence>
<comment type="cofactor">
    <cofactor evidence="9">
        <name>Mg(2+)</name>
        <dbReference type="ChEBI" id="CHEBI:18420"/>
    </cofactor>
</comment>
<organism evidence="11 12">
    <name type="scientific">Candidatus Pantoea edessiphila</name>
    <dbReference type="NCBI Taxonomy" id="2044610"/>
    <lineage>
        <taxon>Bacteria</taxon>
        <taxon>Pseudomonadati</taxon>
        <taxon>Pseudomonadota</taxon>
        <taxon>Gammaproteobacteria</taxon>
        <taxon>Enterobacterales</taxon>
        <taxon>Erwiniaceae</taxon>
        <taxon>Pantoea</taxon>
    </lineage>
</organism>
<comment type="function">
    <text evidence="1 9">Catalyzes the transfer of a ribosyl phosphate group from 5-phosphoribose 1-diphosphate to orotate, leading to the formation of orotidine monophosphate (OMP).</text>
</comment>
<dbReference type="InterPro" id="IPR029057">
    <property type="entry name" value="PRTase-like"/>
</dbReference>
<evidence type="ECO:0000256" key="9">
    <source>
        <dbReference type="HAMAP-Rule" id="MF_01208"/>
    </source>
</evidence>
<dbReference type="PANTHER" id="PTHR46683">
    <property type="entry name" value="OROTATE PHOSPHORIBOSYLTRANSFERASE 1-RELATED"/>
    <property type="match status" value="1"/>
</dbReference>
<dbReference type="FunFam" id="3.40.50.2020:FF:000008">
    <property type="entry name" value="Orotate phosphoribosyltransferase"/>
    <property type="match status" value="1"/>
</dbReference>
<feature type="binding site" evidence="9">
    <location>
        <position position="128"/>
    </location>
    <ligand>
        <name>orotate</name>
        <dbReference type="ChEBI" id="CHEBI:30839"/>
    </ligand>
</feature>
<dbReference type="GO" id="GO:0044205">
    <property type="term" value="P:'de novo' UMP biosynthetic process"/>
    <property type="evidence" value="ECO:0007669"/>
    <property type="project" value="UniProtKB-UniRule"/>
</dbReference>
<proteinExistence type="inferred from homology"/>
<dbReference type="Proteomes" id="UP000295937">
    <property type="component" value="Unassembled WGS sequence"/>
</dbReference>
<dbReference type="Gene3D" id="3.40.50.2020">
    <property type="match status" value="1"/>
</dbReference>
<dbReference type="InterPro" id="IPR004467">
    <property type="entry name" value="Or_phspho_trans_dom"/>
</dbReference>
<dbReference type="EC" id="2.4.2.10" evidence="5 9"/>
<evidence type="ECO:0000256" key="8">
    <source>
        <dbReference type="ARBA" id="ARBA00022975"/>
    </source>
</evidence>
<comment type="pathway">
    <text evidence="2 9">Pyrimidine metabolism; UMP biosynthesis via de novo pathway; UMP from orotate: step 1/2.</text>
</comment>
<evidence type="ECO:0000313" key="11">
    <source>
        <dbReference type="EMBL" id="PPI88373.1"/>
    </source>
</evidence>
<feature type="binding site" evidence="9">
    <location>
        <position position="156"/>
    </location>
    <ligand>
        <name>orotate</name>
        <dbReference type="ChEBI" id="CHEBI:30839"/>
    </ligand>
</feature>
<feature type="binding site" description="in other chain" evidence="9">
    <location>
        <begin position="72"/>
        <end position="73"/>
    </location>
    <ligand>
        <name>5-phospho-alpha-D-ribose 1-diphosphate</name>
        <dbReference type="ChEBI" id="CHEBI:58017"/>
        <note>ligand shared between dimeric partners</note>
    </ligand>
</feature>
<dbReference type="GO" id="GO:0046132">
    <property type="term" value="P:pyrimidine ribonucleoside biosynthetic process"/>
    <property type="evidence" value="ECO:0007669"/>
    <property type="project" value="TreeGrafter"/>
</dbReference>
<gene>
    <name evidence="9" type="primary">pyrE</name>
    <name evidence="11" type="ORF">CRV09_03005</name>
</gene>
<dbReference type="NCBIfam" id="TIGR00336">
    <property type="entry name" value="pyrE"/>
    <property type="match status" value="1"/>
</dbReference>
<keyword evidence="7 9" id="KW-0808">Transferase</keyword>
<dbReference type="Pfam" id="PF00156">
    <property type="entry name" value="Pribosyltran"/>
    <property type="match status" value="1"/>
</dbReference>
<dbReference type="GO" id="GO:0000287">
    <property type="term" value="F:magnesium ion binding"/>
    <property type="evidence" value="ECO:0007669"/>
    <property type="project" value="UniProtKB-UniRule"/>
</dbReference>
<feature type="binding site" description="in other chain" evidence="9">
    <location>
        <position position="100"/>
    </location>
    <ligand>
        <name>5-phospho-alpha-D-ribose 1-diphosphate</name>
        <dbReference type="ChEBI" id="CHEBI:58017"/>
        <note>ligand shared between dimeric partners</note>
    </ligand>
</feature>
<dbReference type="RefSeq" id="WP_136132681.1">
    <property type="nucleotide sequence ID" value="NZ_PDKR01000005.1"/>
</dbReference>
<dbReference type="HAMAP" id="MF_01208">
    <property type="entry name" value="PyrE"/>
    <property type="match status" value="1"/>
</dbReference>
<evidence type="ECO:0000256" key="3">
    <source>
        <dbReference type="ARBA" id="ARBA00006340"/>
    </source>
</evidence>
<keyword evidence="6 9" id="KW-0328">Glycosyltransferase</keyword>
<feature type="binding site" description="in other chain" evidence="9">
    <location>
        <position position="26"/>
    </location>
    <ligand>
        <name>5-phospho-alpha-D-ribose 1-diphosphate</name>
        <dbReference type="ChEBI" id="CHEBI:58017"/>
        <note>ligand shared between dimeric partners</note>
    </ligand>
</feature>
<reference evidence="11 12" key="1">
    <citation type="journal article" date="2018" name="Genome Biol. Evol.">
        <title>Cladogenesis and Genomic Streamlining in Extracellular Endosymbionts of Tropical Stink Bugs.</title>
        <authorList>
            <person name="Otero-Bravo A."/>
            <person name="Goffredi S."/>
            <person name="Sabree Z.L."/>
        </authorList>
    </citation>
    <scope>NUCLEOTIDE SEQUENCE [LARGE SCALE GENOMIC DNA]</scope>
    <source>
        <strain evidence="11 12">SoEO</strain>
    </source>
</reference>
<comment type="catalytic activity">
    <reaction evidence="9">
        <text>orotidine 5'-phosphate + diphosphate = orotate + 5-phospho-alpha-D-ribose 1-diphosphate</text>
        <dbReference type="Rhea" id="RHEA:10380"/>
        <dbReference type="ChEBI" id="CHEBI:30839"/>
        <dbReference type="ChEBI" id="CHEBI:33019"/>
        <dbReference type="ChEBI" id="CHEBI:57538"/>
        <dbReference type="ChEBI" id="CHEBI:58017"/>
        <dbReference type="EC" id="2.4.2.10"/>
    </reaction>
</comment>
<feature type="domain" description="Phosphoribosyltransferase" evidence="10">
    <location>
        <begin position="53"/>
        <end position="171"/>
    </location>
</feature>
<dbReference type="OrthoDB" id="9779060at2"/>
<dbReference type="GO" id="GO:0005737">
    <property type="term" value="C:cytoplasm"/>
    <property type="evidence" value="ECO:0007669"/>
    <property type="project" value="TreeGrafter"/>
</dbReference>
<evidence type="ECO:0000256" key="5">
    <source>
        <dbReference type="ARBA" id="ARBA00011971"/>
    </source>
</evidence>
<dbReference type="AlphaFoldDB" id="A0A2P5T1D7"/>
<accession>A0A2P5T1D7</accession>
<dbReference type="GO" id="GO:0004588">
    <property type="term" value="F:orotate phosphoribosyltransferase activity"/>
    <property type="evidence" value="ECO:0007669"/>
    <property type="project" value="UniProtKB-UniRule"/>
</dbReference>
<feature type="binding site" evidence="9">
    <location>
        <position position="99"/>
    </location>
    <ligand>
        <name>5-phospho-alpha-D-ribose 1-diphosphate</name>
        <dbReference type="ChEBI" id="CHEBI:58017"/>
        <note>ligand shared between dimeric partners</note>
    </ligand>
</feature>
<feature type="binding site" evidence="9">
    <location>
        <position position="105"/>
    </location>
    <ligand>
        <name>5-phospho-alpha-D-ribose 1-diphosphate</name>
        <dbReference type="ChEBI" id="CHEBI:58017"/>
        <note>ligand shared between dimeric partners</note>
    </ligand>
</feature>
<keyword evidence="8 9" id="KW-0665">Pyrimidine biosynthesis</keyword>
<evidence type="ECO:0000259" key="10">
    <source>
        <dbReference type="Pfam" id="PF00156"/>
    </source>
</evidence>
<evidence type="ECO:0000256" key="7">
    <source>
        <dbReference type="ARBA" id="ARBA00022679"/>
    </source>
</evidence>
<dbReference type="SUPFAM" id="SSF53271">
    <property type="entry name" value="PRTase-like"/>
    <property type="match status" value="1"/>
</dbReference>
<dbReference type="GO" id="GO:0006207">
    <property type="term" value="P:'de novo' pyrimidine nucleobase biosynthetic process"/>
    <property type="evidence" value="ECO:0007669"/>
    <property type="project" value="TreeGrafter"/>
</dbReference>
<evidence type="ECO:0000256" key="4">
    <source>
        <dbReference type="ARBA" id="ARBA00011738"/>
    </source>
</evidence>
<feature type="binding site" evidence="9">
    <location>
        <begin position="34"/>
        <end position="35"/>
    </location>
    <ligand>
        <name>orotate</name>
        <dbReference type="ChEBI" id="CHEBI:30839"/>
    </ligand>
</feature>
<dbReference type="CDD" id="cd06223">
    <property type="entry name" value="PRTases_typeI"/>
    <property type="match status" value="1"/>
</dbReference>
<feature type="binding site" description="in other chain" evidence="9">
    <location>
        <begin position="124"/>
        <end position="132"/>
    </location>
    <ligand>
        <name>5-phospho-alpha-D-ribose 1-diphosphate</name>
        <dbReference type="ChEBI" id="CHEBI:58017"/>
        <note>ligand shared between dimeric partners</note>
    </ligand>
</feature>
<dbReference type="InterPro" id="IPR000836">
    <property type="entry name" value="PRTase_dom"/>
</dbReference>
<evidence type="ECO:0000313" key="12">
    <source>
        <dbReference type="Proteomes" id="UP000295937"/>
    </source>
</evidence>
<evidence type="ECO:0000256" key="1">
    <source>
        <dbReference type="ARBA" id="ARBA00003769"/>
    </source>
</evidence>
<name>A0A2P5T1D7_9GAMM</name>
<dbReference type="UniPathway" id="UPA00070">
    <property type="reaction ID" value="UER00119"/>
</dbReference>
<comment type="subunit">
    <text evidence="4 9">Homodimer.</text>
</comment>